<dbReference type="OrthoDB" id="1421090at2759"/>
<evidence type="ECO:0000256" key="10">
    <source>
        <dbReference type="ARBA" id="ARBA00023136"/>
    </source>
</evidence>
<name>A0A8S3SB13_MYTED</name>
<gene>
    <name evidence="14" type="ORF">MEDL_31659</name>
</gene>
<evidence type="ECO:0000256" key="8">
    <source>
        <dbReference type="ARBA" id="ARBA00022859"/>
    </source>
</evidence>
<keyword evidence="8" id="KW-0391">Immunity</keyword>
<keyword evidence="9" id="KW-1133">Transmembrane helix</keyword>
<comment type="subcellular location">
    <subcellularLocation>
        <location evidence="1">Membrane</location>
        <topology evidence="1">Single-pass type I membrane protein</topology>
    </subcellularLocation>
</comment>
<dbReference type="InterPro" id="IPR001611">
    <property type="entry name" value="Leu-rich_rpt"/>
</dbReference>
<evidence type="ECO:0000256" key="11">
    <source>
        <dbReference type="ARBA" id="ARBA00023170"/>
    </source>
</evidence>
<dbReference type="PROSITE" id="PS50104">
    <property type="entry name" value="TIR"/>
    <property type="match status" value="1"/>
</dbReference>
<evidence type="ECO:0000313" key="15">
    <source>
        <dbReference type="Proteomes" id="UP000683360"/>
    </source>
</evidence>
<reference evidence="14" key="1">
    <citation type="submission" date="2021-03" db="EMBL/GenBank/DDBJ databases">
        <authorList>
            <person name="Bekaert M."/>
        </authorList>
    </citation>
    <scope>NUCLEOTIDE SEQUENCE</scope>
</reference>
<dbReference type="GO" id="GO:0038023">
    <property type="term" value="F:signaling receptor activity"/>
    <property type="evidence" value="ECO:0007669"/>
    <property type="project" value="TreeGrafter"/>
</dbReference>
<evidence type="ECO:0000256" key="6">
    <source>
        <dbReference type="ARBA" id="ARBA00022729"/>
    </source>
</evidence>
<dbReference type="EMBL" id="CAJPWZ010001583">
    <property type="protein sequence ID" value="CAG2217975.1"/>
    <property type="molecule type" value="Genomic_DNA"/>
</dbReference>
<dbReference type="InterPro" id="IPR032675">
    <property type="entry name" value="LRR_dom_sf"/>
</dbReference>
<keyword evidence="15" id="KW-1185">Reference proteome</keyword>
<keyword evidence="10" id="KW-0472">Membrane</keyword>
<dbReference type="SUPFAM" id="SSF52200">
    <property type="entry name" value="Toll/Interleukin receptor TIR domain"/>
    <property type="match status" value="1"/>
</dbReference>
<evidence type="ECO:0000256" key="5">
    <source>
        <dbReference type="ARBA" id="ARBA00022692"/>
    </source>
</evidence>
<evidence type="ECO:0000256" key="1">
    <source>
        <dbReference type="ARBA" id="ARBA00004479"/>
    </source>
</evidence>
<evidence type="ECO:0000313" key="14">
    <source>
        <dbReference type="EMBL" id="CAG2217975.1"/>
    </source>
</evidence>
<keyword evidence="12" id="KW-0325">Glycoprotein</keyword>
<keyword evidence="11 14" id="KW-0675">Receptor</keyword>
<keyword evidence="3" id="KW-0399">Innate immunity</keyword>
<dbReference type="SMART" id="SM00255">
    <property type="entry name" value="TIR"/>
    <property type="match status" value="1"/>
</dbReference>
<dbReference type="Gene3D" id="3.80.10.10">
    <property type="entry name" value="Ribonuclease Inhibitor"/>
    <property type="match status" value="1"/>
</dbReference>
<dbReference type="SUPFAM" id="SSF52058">
    <property type="entry name" value="L domain-like"/>
    <property type="match status" value="1"/>
</dbReference>
<sequence length="299" mass="35139">MKQLSVHRLVYNLVQDLIEFNSFADELNRTPIETLSFQNSFSDSLDYNSWNLISLNLDNSSLKNLRMTENRLGESLSPYQLFRPPPSLQELNLSSNKLEKFALNLDNIRNLSLQNNFLGRFLTTHSYKIPISYSKLELIDLSMNACYKASNDDCEYTYDAFISYCDDDRTFVLKDCIANLENKGNYKLCVHQRDFLPGQEITVNITNAIHDSRKTVCIITRKFFESHYCMFELNMARMENIYSRDGRNIIFLVFLEQIQPREMPLMMLELIEKQSYIEYPNDEEGNIVFWEKIKEAIHS</sequence>
<dbReference type="GO" id="GO:0045087">
    <property type="term" value="P:innate immune response"/>
    <property type="evidence" value="ECO:0007669"/>
    <property type="project" value="UniProtKB-KW"/>
</dbReference>
<dbReference type="FunFam" id="3.40.50.10140:FF:000001">
    <property type="entry name" value="Toll-like receptor 2"/>
    <property type="match status" value="1"/>
</dbReference>
<proteinExistence type="inferred from homology"/>
<dbReference type="AlphaFoldDB" id="A0A8S3SB13"/>
<evidence type="ECO:0000256" key="4">
    <source>
        <dbReference type="ARBA" id="ARBA00022614"/>
    </source>
</evidence>
<comment type="caution">
    <text evidence="14">The sequence shown here is derived from an EMBL/GenBank/DDBJ whole genome shotgun (WGS) entry which is preliminary data.</text>
</comment>
<evidence type="ECO:0000256" key="9">
    <source>
        <dbReference type="ARBA" id="ARBA00022989"/>
    </source>
</evidence>
<evidence type="ECO:0000259" key="13">
    <source>
        <dbReference type="PROSITE" id="PS50104"/>
    </source>
</evidence>
<dbReference type="PANTHER" id="PTHR24365:SF541">
    <property type="entry name" value="PROTEIN TOLL-RELATED"/>
    <property type="match status" value="1"/>
</dbReference>
<dbReference type="PANTHER" id="PTHR24365">
    <property type="entry name" value="TOLL-LIKE RECEPTOR"/>
    <property type="match status" value="1"/>
</dbReference>
<comment type="similarity">
    <text evidence="2">Belongs to the Toll-like receptor family.</text>
</comment>
<evidence type="ECO:0000256" key="7">
    <source>
        <dbReference type="ARBA" id="ARBA00022737"/>
    </source>
</evidence>
<dbReference type="Gene3D" id="3.40.50.10140">
    <property type="entry name" value="Toll/interleukin-1 receptor homology (TIR) domain"/>
    <property type="match status" value="1"/>
</dbReference>
<keyword evidence="4" id="KW-0433">Leucine-rich repeat</keyword>
<keyword evidence="6" id="KW-0732">Signal</keyword>
<dbReference type="InterPro" id="IPR035897">
    <property type="entry name" value="Toll_tir_struct_dom_sf"/>
</dbReference>
<organism evidence="14 15">
    <name type="scientific">Mytilus edulis</name>
    <name type="common">Blue mussel</name>
    <dbReference type="NCBI Taxonomy" id="6550"/>
    <lineage>
        <taxon>Eukaryota</taxon>
        <taxon>Metazoa</taxon>
        <taxon>Spiralia</taxon>
        <taxon>Lophotrochozoa</taxon>
        <taxon>Mollusca</taxon>
        <taxon>Bivalvia</taxon>
        <taxon>Autobranchia</taxon>
        <taxon>Pteriomorphia</taxon>
        <taxon>Mytilida</taxon>
        <taxon>Mytiloidea</taxon>
        <taxon>Mytilidae</taxon>
        <taxon>Mytilinae</taxon>
        <taxon>Mytilus</taxon>
    </lineage>
</organism>
<dbReference type="GO" id="GO:0005886">
    <property type="term" value="C:plasma membrane"/>
    <property type="evidence" value="ECO:0007669"/>
    <property type="project" value="TreeGrafter"/>
</dbReference>
<evidence type="ECO:0000256" key="12">
    <source>
        <dbReference type="ARBA" id="ARBA00023180"/>
    </source>
</evidence>
<evidence type="ECO:0000256" key="3">
    <source>
        <dbReference type="ARBA" id="ARBA00022588"/>
    </source>
</evidence>
<dbReference type="Proteomes" id="UP000683360">
    <property type="component" value="Unassembled WGS sequence"/>
</dbReference>
<dbReference type="InterPro" id="IPR000157">
    <property type="entry name" value="TIR_dom"/>
</dbReference>
<feature type="domain" description="TIR" evidence="13">
    <location>
        <begin position="156"/>
        <end position="297"/>
    </location>
</feature>
<accession>A0A8S3SB13</accession>
<dbReference type="Pfam" id="PF13676">
    <property type="entry name" value="TIR_2"/>
    <property type="match status" value="1"/>
</dbReference>
<dbReference type="GO" id="GO:0007165">
    <property type="term" value="P:signal transduction"/>
    <property type="evidence" value="ECO:0007669"/>
    <property type="project" value="InterPro"/>
</dbReference>
<evidence type="ECO:0000256" key="2">
    <source>
        <dbReference type="ARBA" id="ARBA00009634"/>
    </source>
</evidence>
<keyword evidence="5" id="KW-0812">Transmembrane</keyword>
<dbReference type="PROSITE" id="PS51450">
    <property type="entry name" value="LRR"/>
    <property type="match status" value="1"/>
</dbReference>
<keyword evidence="7" id="KW-0677">Repeat</keyword>
<protein>
    <submittedName>
        <fullName evidence="14">Toll-like receptor 4</fullName>
    </submittedName>
</protein>